<feature type="signal peptide" evidence="2">
    <location>
        <begin position="1"/>
        <end position="20"/>
    </location>
</feature>
<feature type="compositionally biased region" description="Low complexity" evidence="1">
    <location>
        <begin position="235"/>
        <end position="262"/>
    </location>
</feature>
<dbReference type="AlphaFoldDB" id="A0AAW0B131"/>
<feature type="region of interest" description="Disordered" evidence="1">
    <location>
        <begin position="235"/>
        <end position="268"/>
    </location>
</feature>
<reference evidence="4 5" key="1">
    <citation type="journal article" date="2024" name="J Genomics">
        <title>Draft genome sequencing and assembly of Favolaschia claudopus CIRM-BRFM 2984 isolated from oak limbs.</title>
        <authorList>
            <person name="Navarro D."/>
            <person name="Drula E."/>
            <person name="Chaduli D."/>
            <person name="Cazenave R."/>
            <person name="Ahrendt S."/>
            <person name="Wang J."/>
            <person name="Lipzen A."/>
            <person name="Daum C."/>
            <person name="Barry K."/>
            <person name="Grigoriev I.V."/>
            <person name="Favel A."/>
            <person name="Rosso M.N."/>
            <person name="Martin F."/>
        </authorList>
    </citation>
    <scope>NUCLEOTIDE SEQUENCE [LARGE SCALE GENOMIC DNA]</scope>
    <source>
        <strain evidence="4 5">CIRM-BRFM 2984</strain>
    </source>
</reference>
<evidence type="ECO:0000256" key="1">
    <source>
        <dbReference type="SAM" id="MobiDB-lite"/>
    </source>
</evidence>
<accession>A0AAW0B131</accession>
<sequence>MSTFLLLGFMALAGGKRVAAQVPGATYPRHYNHYVTSLKTLSDDETTFPAATLRVYSAAGDAPLPDNTLAYVIAKACAPVGQPVELDAFQVSVVPGNPNDDNYDAQVPDCPTFAYGLGHLPAHHTPHVHDDNTKTFVLSMAEYVNGSLKNFAIECLVPATRRWANTPMPRPQSCSGFLGVCTGFGNSGHLQFSLEHITLSVGPHVLAQSSAISANPTADPAVATPKRRKYIALGSTSTPASNASPSAPKTTPSTPGKPATASVQSSLTFPPVAGPSSAYETRYLDTLISSQF</sequence>
<evidence type="ECO:0000256" key="2">
    <source>
        <dbReference type="SAM" id="SignalP"/>
    </source>
</evidence>
<dbReference type="EMBL" id="JAWWNJ010000043">
    <property type="protein sequence ID" value="KAK7019628.1"/>
    <property type="molecule type" value="Genomic_DNA"/>
</dbReference>
<dbReference type="Proteomes" id="UP001362999">
    <property type="component" value="Unassembled WGS sequence"/>
</dbReference>
<evidence type="ECO:0000313" key="3">
    <source>
        <dbReference type="EMBL" id="KAK7000187.1"/>
    </source>
</evidence>
<dbReference type="EMBL" id="JAWWNJ010000089">
    <property type="protein sequence ID" value="KAK7000187.1"/>
    <property type="molecule type" value="Genomic_DNA"/>
</dbReference>
<comment type="caution">
    <text evidence="4">The sequence shown here is derived from an EMBL/GenBank/DDBJ whole genome shotgun (WGS) entry which is preliminary data.</text>
</comment>
<proteinExistence type="predicted"/>
<feature type="chain" id="PRO_5044716800" evidence="2">
    <location>
        <begin position="21"/>
        <end position="292"/>
    </location>
</feature>
<keyword evidence="5" id="KW-1185">Reference proteome</keyword>
<gene>
    <name evidence="4" type="ORF">R3P38DRAFT_2975479</name>
    <name evidence="3" type="ORF">R3P38DRAFT_3057538</name>
</gene>
<protein>
    <submittedName>
        <fullName evidence="4">Uncharacterized protein</fullName>
    </submittedName>
</protein>
<keyword evidence="2" id="KW-0732">Signal</keyword>
<evidence type="ECO:0000313" key="5">
    <source>
        <dbReference type="Proteomes" id="UP001362999"/>
    </source>
</evidence>
<evidence type="ECO:0000313" key="4">
    <source>
        <dbReference type="EMBL" id="KAK7019628.1"/>
    </source>
</evidence>
<organism evidence="4 5">
    <name type="scientific">Favolaschia claudopus</name>
    <dbReference type="NCBI Taxonomy" id="2862362"/>
    <lineage>
        <taxon>Eukaryota</taxon>
        <taxon>Fungi</taxon>
        <taxon>Dikarya</taxon>
        <taxon>Basidiomycota</taxon>
        <taxon>Agaricomycotina</taxon>
        <taxon>Agaricomycetes</taxon>
        <taxon>Agaricomycetidae</taxon>
        <taxon>Agaricales</taxon>
        <taxon>Marasmiineae</taxon>
        <taxon>Mycenaceae</taxon>
        <taxon>Favolaschia</taxon>
    </lineage>
</organism>
<name>A0AAW0B131_9AGAR</name>